<dbReference type="InterPro" id="IPR000917">
    <property type="entry name" value="Sulfatase_N"/>
</dbReference>
<dbReference type="EC" id="3.1.6.-" evidence="6"/>
<evidence type="ECO:0000256" key="2">
    <source>
        <dbReference type="ARBA" id="ARBA00022723"/>
    </source>
</evidence>
<keyword evidence="4" id="KW-0106">Calcium</keyword>
<evidence type="ECO:0000259" key="5">
    <source>
        <dbReference type="Pfam" id="PF00884"/>
    </source>
</evidence>
<dbReference type="InterPro" id="IPR024607">
    <property type="entry name" value="Sulfatase_CS"/>
</dbReference>
<keyword evidence="3 6" id="KW-0378">Hydrolase</keyword>
<sequence length="760" mass="86224">MKLPNKVSSLMKVTAVGSMVAASITTTALIGKEKTAIGSEKVEKPIKDEFTSPKEKPNIVYIVLDDAGFSDLGSYGSEIKTPNMDQLASDGLRYNNFHANPMCSPTRASLLTGRNHHSVGMGSVANFDLGPESHTQARIKPEAATSAEILKENGFSTFAVTKWHAAPLHEITPAGPFDNWPLGQGFERFYGFLESHTDQFAPELVYDNHMVEPPEKEDYHISVDFVDHAIQFVTDQVSVTPDKPFHLYLGFGATHSPIQVPEEYINMYKGVYDKGWDEIRKERFERQKEMGIIPQDTEFIPRDPEIKAWDSLSKEEQELYARFQEAYAGFMTHTDDQIGRFISRLKEMGELDNTMIVLVSDNGASRESSNGSISFLNYINGNPTETKDLIAVKDKIGGPEVRAAYPLGWAQVSSTPFKNYKQSLHNGGTRVPLIIHWPEGINEENRGEIRTQYHHVIDITPTVLDIIDVEVPETYQGIKQMPMHGTSMTYSFENSDVPTTRIRQYYSIYGSRAIVDGDWKAVTYHKQGEPYENDKWELYRMNDFTESNNLAEKYPDKIKELEKLWYEEAEKYDALPYEFETSQVRGYINPKAVNNRNQFAYYQGMEHIGTYAAPKIQNRSYTIMATIDRKEKKTDGVLVAHGDHLSGYTLYIKDDKLVYEYNLLGTVYKMVSKEKVPVGESTIQFEFQKTGNLQGKAFLMINGKQVGEVEMPKTFKATLAEEGLDIGRDMLRPVSPDYGKGKDFKFSGKINKVEYHLMND</sequence>
<dbReference type="Gene3D" id="3.40.720.10">
    <property type="entry name" value="Alkaline Phosphatase, subunit A"/>
    <property type="match status" value="1"/>
</dbReference>
<accession>A0ABZ2C850</accession>
<dbReference type="GO" id="GO:0016787">
    <property type="term" value="F:hydrolase activity"/>
    <property type="evidence" value="ECO:0007669"/>
    <property type="project" value="UniProtKB-KW"/>
</dbReference>
<dbReference type="InterPro" id="IPR017850">
    <property type="entry name" value="Alkaline_phosphatase_core_sf"/>
</dbReference>
<evidence type="ECO:0000313" key="7">
    <source>
        <dbReference type="Proteomes" id="UP001357223"/>
    </source>
</evidence>
<evidence type="ECO:0000256" key="4">
    <source>
        <dbReference type="ARBA" id="ARBA00022837"/>
    </source>
</evidence>
<dbReference type="PANTHER" id="PTHR42693">
    <property type="entry name" value="ARYLSULFATASE FAMILY MEMBER"/>
    <property type="match status" value="1"/>
</dbReference>
<reference evidence="6 7" key="1">
    <citation type="submission" date="2023-10" db="EMBL/GenBank/DDBJ databases">
        <title>Niallia locisalis sp.nov. isolated from a salt pond sample.</title>
        <authorList>
            <person name="Li X.-J."/>
            <person name="Dong L."/>
        </authorList>
    </citation>
    <scope>NUCLEOTIDE SEQUENCE [LARGE SCALE GENOMIC DNA]</scope>
    <source>
        <strain evidence="6 7">DSM 29761</strain>
    </source>
</reference>
<evidence type="ECO:0000256" key="3">
    <source>
        <dbReference type="ARBA" id="ARBA00022801"/>
    </source>
</evidence>
<protein>
    <submittedName>
        <fullName evidence="6">Arylsulfatase</fullName>
        <ecNumber evidence="6">3.1.6.-</ecNumber>
    </submittedName>
</protein>
<proteinExistence type="inferred from homology"/>
<dbReference type="Proteomes" id="UP001357223">
    <property type="component" value="Chromosome"/>
</dbReference>
<name>A0ABZ2C850_9BACI</name>
<dbReference type="Gene3D" id="3.30.1120.10">
    <property type="match status" value="1"/>
</dbReference>
<feature type="domain" description="Sulfatase N-terminal" evidence="5">
    <location>
        <begin position="57"/>
        <end position="468"/>
    </location>
</feature>
<dbReference type="InterPro" id="IPR050738">
    <property type="entry name" value="Sulfatase"/>
</dbReference>
<dbReference type="EMBL" id="CP137640">
    <property type="protein sequence ID" value="WVX79811.1"/>
    <property type="molecule type" value="Genomic_DNA"/>
</dbReference>
<dbReference type="Pfam" id="PF00884">
    <property type="entry name" value="Sulfatase"/>
    <property type="match status" value="1"/>
</dbReference>
<evidence type="ECO:0000313" key="6">
    <source>
        <dbReference type="EMBL" id="WVX79811.1"/>
    </source>
</evidence>
<organism evidence="6 7">
    <name type="scientific">Niallia oryzisoli</name>
    <dbReference type="NCBI Taxonomy" id="1737571"/>
    <lineage>
        <taxon>Bacteria</taxon>
        <taxon>Bacillati</taxon>
        <taxon>Bacillota</taxon>
        <taxon>Bacilli</taxon>
        <taxon>Bacillales</taxon>
        <taxon>Bacillaceae</taxon>
        <taxon>Niallia</taxon>
    </lineage>
</organism>
<comment type="similarity">
    <text evidence="1">Belongs to the sulfatase family.</text>
</comment>
<dbReference type="PANTHER" id="PTHR42693:SF33">
    <property type="entry name" value="ARYLSULFATASE"/>
    <property type="match status" value="1"/>
</dbReference>
<dbReference type="PROSITE" id="PS00523">
    <property type="entry name" value="SULFATASE_1"/>
    <property type="match status" value="1"/>
</dbReference>
<keyword evidence="7" id="KW-1185">Reference proteome</keyword>
<dbReference type="CDD" id="cd16025">
    <property type="entry name" value="PAS_like"/>
    <property type="match status" value="1"/>
</dbReference>
<gene>
    <name evidence="6" type="ORF">R4Z09_21355</name>
</gene>
<evidence type="ECO:0000256" key="1">
    <source>
        <dbReference type="ARBA" id="ARBA00008779"/>
    </source>
</evidence>
<dbReference type="SUPFAM" id="SSF53649">
    <property type="entry name" value="Alkaline phosphatase-like"/>
    <property type="match status" value="1"/>
</dbReference>
<dbReference type="RefSeq" id="WP_338448742.1">
    <property type="nucleotide sequence ID" value="NZ_CP137640.1"/>
</dbReference>
<keyword evidence="2" id="KW-0479">Metal-binding</keyword>